<reference evidence="2" key="2">
    <citation type="submission" date="2018-05" db="EMBL/GenBank/DDBJ databases">
        <title>OgluRS3 (Oryza glumaepatula Reference Sequence Version 3).</title>
        <authorList>
            <person name="Zhang J."/>
            <person name="Kudrna D."/>
            <person name="Lee S."/>
            <person name="Talag J."/>
            <person name="Welchert J."/>
            <person name="Wing R.A."/>
        </authorList>
    </citation>
    <scope>NUCLEOTIDE SEQUENCE [LARGE SCALE GENOMIC DNA]</scope>
</reference>
<reference evidence="2" key="1">
    <citation type="submission" date="2015-04" db="UniProtKB">
        <authorList>
            <consortium name="EnsemblPlants"/>
        </authorList>
    </citation>
    <scope>IDENTIFICATION</scope>
</reference>
<evidence type="ECO:0000256" key="1">
    <source>
        <dbReference type="SAM" id="MobiDB-lite"/>
    </source>
</evidence>
<dbReference type="EnsemblPlants" id="OGLUM11G13150.1">
    <property type="protein sequence ID" value="OGLUM11G13150.1"/>
    <property type="gene ID" value="OGLUM11G13150"/>
</dbReference>
<evidence type="ECO:0000313" key="3">
    <source>
        <dbReference type="Proteomes" id="UP000026961"/>
    </source>
</evidence>
<dbReference type="Proteomes" id="UP000026961">
    <property type="component" value="Chromosome 11"/>
</dbReference>
<name>A0A0E0BJ34_9ORYZ</name>
<dbReference type="Gramene" id="OGLUM11G13150.1">
    <property type="protein sequence ID" value="OGLUM11G13150.1"/>
    <property type="gene ID" value="OGLUM11G13150"/>
</dbReference>
<keyword evidence="3" id="KW-1185">Reference proteome</keyword>
<dbReference type="AlphaFoldDB" id="A0A0E0BJ34"/>
<feature type="region of interest" description="Disordered" evidence="1">
    <location>
        <begin position="1"/>
        <end position="23"/>
    </location>
</feature>
<feature type="compositionally biased region" description="Polar residues" evidence="1">
    <location>
        <begin position="10"/>
        <end position="23"/>
    </location>
</feature>
<organism evidence="2">
    <name type="scientific">Oryza glumipatula</name>
    <dbReference type="NCBI Taxonomy" id="40148"/>
    <lineage>
        <taxon>Eukaryota</taxon>
        <taxon>Viridiplantae</taxon>
        <taxon>Streptophyta</taxon>
        <taxon>Embryophyta</taxon>
        <taxon>Tracheophyta</taxon>
        <taxon>Spermatophyta</taxon>
        <taxon>Magnoliopsida</taxon>
        <taxon>Liliopsida</taxon>
        <taxon>Poales</taxon>
        <taxon>Poaceae</taxon>
        <taxon>BOP clade</taxon>
        <taxon>Oryzoideae</taxon>
        <taxon>Oryzeae</taxon>
        <taxon>Oryzinae</taxon>
        <taxon>Oryza</taxon>
    </lineage>
</organism>
<dbReference type="HOGENOM" id="CLU_1973968_0_0_1"/>
<evidence type="ECO:0000313" key="2">
    <source>
        <dbReference type="EnsemblPlants" id="OGLUM11G13150.1"/>
    </source>
</evidence>
<sequence>MWPVNVATKGKNSVGPTSQSHPSSLPLVRRAALSTQWHQCSVIIVIAIDDYESHIKAATRRWLSQSRASSCRSTRGNAADGCGGLSLTITVEEHGGLVNVRLCKWSRTVFMGHGMPEMANGSPLPGD</sequence>
<accession>A0A0E0BJ34</accession>
<proteinExistence type="predicted"/>
<protein>
    <submittedName>
        <fullName evidence="2">Uncharacterized protein</fullName>
    </submittedName>
</protein>